<reference evidence="1 2" key="1">
    <citation type="journal article" date="2013" name="Antonie Van Leeuwenhoek">
        <title>Sphingomonas ginsenosidivorax sp. nov., with the ability to transform ginsenosides.</title>
        <authorList>
            <person name="Jin X.F."/>
            <person name="Kim J.K."/>
            <person name="Liu Q.M."/>
            <person name="Kang M.S."/>
            <person name="He D."/>
            <person name="Jin F.X."/>
            <person name="Kim S.C."/>
            <person name="Im W.T."/>
        </authorList>
    </citation>
    <scope>NUCLEOTIDE SEQUENCE [LARGE SCALE GENOMIC DNA]</scope>
    <source>
        <strain evidence="1 2">KHI67</strain>
    </source>
</reference>
<protein>
    <submittedName>
        <fullName evidence="1">Uncharacterized protein</fullName>
    </submittedName>
</protein>
<name>A0A5C6UCT4_9SPHN</name>
<organism evidence="1 2">
    <name type="scientific">Sphingomonas ginsenosidivorax</name>
    <dbReference type="NCBI Taxonomy" id="862135"/>
    <lineage>
        <taxon>Bacteria</taxon>
        <taxon>Pseudomonadati</taxon>
        <taxon>Pseudomonadota</taxon>
        <taxon>Alphaproteobacteria</taxon>
        <taxon>Sphingomonadales</taxon>
        <taxon>Sphingomonadaceae</taxon>
        <taxon>Sphingomonas</taxon>
    </lineage>
</organism>
<dbReference type="AlphaFoldDB" id="A0A5C6UCT4"/>
<accession>A0A5C6UCT4</accession>
<evidence type="ECO:0000313" key="1">
    <source>
        <dbReference type="EMBL" id="TXC70543.1"/>
    </source>
</evidence>
<dbReference type="Proteomes" id="UP000321250">
    <property type="component" value="Unassembled WGS sequence"/>
</dbReference>
<proteinExistence type="predicted"/>
<comment type="caution">
    <text evidence="1">The sequence shown here is derived from an EMBL/GenBank/DDBJ whole genome shotgun (WGS) entry which is preliminary data.</text>
</comment>
<gene>
    <name evidence="1" type="ORF">FSB78_06010</name>
</gene>
<dbReference type="EMBL" id="VOQR01000001">
    <property type="protein sequence ID" value="TXC70543.1"/>
    <property type="molecule type" value="Genomic_DNA"/>
</dbReference>
<keyword evidence="2" id="KW-1185">Reference proteome</keyword>
<sequence length="99" mass="10632">MLDRARVAAAHHLGHRGYAAEADAIRKGLGDDFAEVRIALQILAGEDDRFARLERALATYAAASFWAYDVSGLTAADLDEGDLARHALAGTAPPGRYHE</sequence>
<dbReference type="OrthoDB" id="7433301at2"/>
<evidence type="ECO:0000313" key="2">
    <source>
        <dbReference type="Proteomes" id="UP000321250"/>
    </source>
</evidence>
<dbReference type="RefSeq" id="WP_147080843.1">
    <property type="nucleotide sequence ID" value="NZ_VOQR01000001.1"/>
</dbReference>